<protein>
    <submittedName>
        <fullName evidence="2">Putative mynd finger family protein</fullName>
    </submittedName>
</protein>
<dbReference type="EMBL" id="DF977494">
    <property type="protein sequence ID" value="GAP90422.1"/>
    <property type="molecule type" value="Genomic_DNA"/>
</dbReference>
<evidence type="ECO:0000313" key="3">
    <source>
        <dbReference type="Proteomes" id="UP000054516"/>
    </source>
</evidence>
<dbReference type="InterPro" id="IPR027974">
    <property type="entry name" value="DUF4470"/>
</dbReference>
<proteinExistence type="predicted"/>
<organism evidence="2">
    <name type="scientific">Rosellinia necatrix</name>
    <name type="common">White root-rot fungus</name>
    <dbReference type="NCBI Taxonomy" id="77044"/>
    <lineage>
        <taxon>Eukaryota</taxon>
        <taxon>Fungi</taxon>
        <taxon>Dikarya</taxon>
        <taxon>Ascomycota</taxon>
        <taxon>Pezizomycotina</taxon>
        <taxon>Sordariomycetes</taxon>
        <taxon>Xylariomycetidae</taxon>
        <taxon>Xylariales</taxon>
        <taxon>Xylariaceae</taxon>
        <taxon>Rosellinia</taxon>
    </lineage>
</organism>
<sequence>MSAPAKVSINPYFNPLGNSPPVCFTRSMPPGEATDALLLGHGDVRTILFTAHNDDRKLDVTCCDKLAAAIARNILILSLIMDDKDEKRVDSLLAIYCHLEVDAKASDIIRSRATKLYDLSATMDGWHRSRYGLRLRVCDSVTLSEVRNMWKVYSANPRDESVRDYFTSFIERSQDKTCEFLDMLKGLDFIGLQSTIPATVAVYGGQLHSLFEQYREHGGFDWNTGVTDGIQRYPNLTFLTGEHESVPILHHVTNPIFCSHLALASVPTHSYGLGTDTFKELPVGKRMIEVVRVQFRMWAASYKKRFTKIQVRFFRGDAVAFAHTLQHKRATSANTANWYRDQYSFQPLVLDGPDYASGVAPLDFDVIDTSNLCNDMGALTLLTAVSPLLRNKLSSTLYTEVVSPKRNLHRETLDRLLCGDVPTLSAILGLFPVEYWTNASTVPLGEEQILSVFDDELQIIANALTVRTTWKRPLCLIPSNGPCPAPAGIQFDDTDQLAELLFHIYASMFRHEQEMYVNPQPPADSDDPQYLAEIRYHRASFVSILRFVQSRAVCNWTVVVIKVLGLIMNKRGNVMDGYHSPEFHAYLHVMGVFTIPVTNQGIRRPRKLEGDVRDWAQVPSVVCITLEIPREKLRLFTDPEQNGRVKISTPFLRCHLLMGPAIPGIGYRTKIFAACHVAFGDISTRGRRNDDSFEVLVKEDEAGWSGSRPLIASFYVPSAFVDQVPRDLQVAIGIHPTIISISGFAGSLGTSMEFYQAKVSNDTGVYITQYAPNLQAFPIVTGFFQATPTSPVNVAGDNSLTGDTSLIATVDKTTGCIVNYVNRLDITCSETKRALESDECPVKLKHLSPADFEIKIGDRVPVRVSFPVCLIKTSLELQVDRESSRVELSGKPSNCHRWNIYPHYMYPVHVRDGKPIGWNMPYLQVQNCPVIDVEGAQAAEGEEMRWLRSHLTMTLSARERGVTRMVAAAQSDAQSGDCRLACKATIAAHILHFPGRLGDKKRIYRLGGPDAGIYILPSTLRLDLANRTVFLDCAVFQFHGAIPEPIRGDMRAAIASSDLHVLNTDTKDLRLWRRFLPACVERCRTWEHQPGCEYAAAGATIPLSTVGGRRFLCSCGEGRFDADFRSQDEDWPVYRQYAVRAAISPVFWAPFAERSARRGDF</sequence>
<dbReference type="Proteomes" id="UP000054516">
    <property type="component" value="Unassembled WGS sequence"/>
</dbReference>
<evidence type="ECO:0000259" key="1">
    <source>
        <dbReference type="Pfam" id="PF14737"/>
    </source>
</evidence>
<dbReference type="OrthoDB" id="432970at2759"/>
<gene>
    <name evidence="2" type="ORF">SAMD00023353_4900070</name>
</gene>
<reference evidence="2" key="1">
    <citation type="submission" date="2016-03" db="EMBL/GenBank/DDBJ databases">
        <title>Draft genome sequence of Rosellinia necatrix.</title>
        <authorList>
            <person name="Kanematsu S."/>
        </authorList>
    </citation>
    <scope>NUCLEOTIDE SEQUENCE [LARGE SCALE GENOMIC DNA]</scope>
    <source>
        <strain evidence="2">W97</strain>
    </source>
</reference>
<accession>A0A1W2TPT1</accession>
<dbReference type="AlphaFoldDB" id="A0A1W2TPT1"/>
<evidence type="ECO:0000313" key="2">
    <source>
        <dbReference type="EMBL" id="GAP90422.1"/>
    </source>
</evidence>
<feature type="domain" description="DUF4470" evidence="1">
    <location>
        <begin position="15"/>
        <end position="100"/>
    </location>
</feature>
<dbReference type="OMA" id="RTWKHLP"/>
<dbReference type="Pfam" id="PF14737">
    <property type="entry name" value="DUF4470"/>
    <property type="match status" value="1"/>
</dbReference>
<name>A0A1W2TPT1_ROSNE</name>
<keyword evidence="3" id="KW-1185">Reference proteome</keyword>
<dbReference type="STRING" id="77044.A0A1W2TPT1"/>